<dbReference type="GO" id="GO:0016627">
    <property type="term" value="F:oxidoreductase activity, acting on the CH-CH group of donors"/>
    <property type="evidence" value="ECO:0007669"/>
    <property type="project" value="TreeGrafter"/>
</dbReference>
<dbReference type="RefSeq" id="WP_142460017.1">
    <property type="nucleotide sequence ID" value="NZ_FXTJ01000008.1"/>
</dbReference>
<proteinExistence type="predicted"/>
<dbReference type="SUPFAM" id="SSF50475">
    <property type="entry name" value="FMN-binding split barrel"/>
    <property type="match status" value="1"/>
</dbReference>
<dbReference type="PANTHER" id="PTHR35176:SF6">
    <property type="entry name" value="HEME OXYGENASE HI_0854-RELATED"/>
    <property type="match status" value="1"/>
</dbReference>
<reference evidence="3 4" key="1">
    <citation type="submission" date="2017-05" db="EMBL/GenBank/DDBJ databases">
        <authorList>
            <person name="Varghese N."/>
            <person name="Submissions S."/>
        </authorList>
    </citation>
    <scope>NUCLEOTIDE SEQUENCE [LARGE SCALE GENOMIC DNA]</scope>
    <source>
        <strain evidence="3 4">DSM 46834</strain>
    </source>
</reference>
<dbReference type="GO" id="GO:0070967">
    <property type="term" value="F:coenzyme F420 binding"/>
    <property type="evidence" value="ECO:0007669"/>
    <property type="project" value="TreeGrafter"/>
</dbReference>
<evidence type="ECO:0000313" key="4">
    <source>
        <dbReference type="Proteomes" id="UP000317484"/>
    </source>
</evidence>
<dbReference type="Proteomes" id="UP000317484">
    <property type="component" value="Unassembled WGS sequence"/>
</dbReference>
<dbReference type="AlphaFoldDB" id="A0A521FEX3"/>
<keyword evidence="4" id="KW-1185">Reference proteome</keyword>
<gene>
    <name evidence="3" type="ORF">SAMN06273567_108168</name>
</gene>
<evidence type="ECO:0000259" key="2">
    <source>
        <dbReference type="Pfam" id="PF01243"/>
    </source>
</evidence>
<dbReference type="Gene3D" id="2.30.110.10">
    <property type="entry name" value="Electron Transport, Fmn-binding Protein, Chain A"/>
    <property type="match status" value="1"/>
</dbReference>
<dbReference type="GO" id="GO:0005829">
    <property type="term" value="C:cytosol"/>
    <property type="evidence" value="ECO:0007669"/>
    <property type="project" value="TreeGrafter"/>
</dbReference>
<dbReference type="InterPro" id="IPR012349">
    <property type="entry name" value="Split_barrel_FMN-bd"/>
</dbReference>
<evidence type="ECO:0000313" key="3">
    <source>
        <dbReference type="EMBL" id="SMO94732.1"/>
    </source>
</evidence>
<feature type="domain" description="Pyridoxamine 5'-phosphate oxidase N-terminal" evidence="2">
    <location>
        <begin position="37"/>
        <end position="149"/>
    </location>
</feature>
<dbReference type="InterPro" id="IPR011576">
    <property type="entry name" value="Pyridox_Oxase_N"/>
</dbReference>
<dbReference type="PANTHER" id="PTHR35176">
    <property type="entry name" value="HEME OXYGENASE HI_0854-RELATED"/>
    <property type="match status" value="1"/>
</dbReference>
<sequence>MPEDFDSYRDLHDYALDESDEQWLLDRQKECTFVWTTKAGEPVGVIMMYLAARGRIWLMVTEDRVRVAAVRRDPRTCLVISSAGLPGGTGKTVTYKGTTRVLPHDAPEVAGWFFRDYAAKMNGEGNAERIEFFRQVLDIPERVVLEFTPGKKITYDGNKMAAMTPGASGIFDEMYK</sequence>
<dbReference type="InterPro" id="IPR052019">
    <property type="entry name" value="F420H2_bilvrd_red/Heme_oxyg"/>
</dbReference>
<accession>A0A521FEX3</accession>
<dbReference type="Pfam" id="PF01243">
    <property type="entry name" value="PNPOx_N"/>
    <property type="match status" value="1"/>
</dbReference>
<protein>
    <submittedName>
        <fullName evidence="3">Pyridoxamine 5'-phosphate oxidase</fullName>
    </submittedName>
</protein>
<keyword evidence="1" id="KW-0560">Oxidoreductase</keyword>
<name>A0A521FEX3_9ACTN</name>
<dbReference type="EMBL" id="FXTJ01000008">
    <property type="protein sequence ID" value="SMO94732.1"/>
    <property type="molecule type" value="Genomic_DNA"/>
</dbReference>
<organism evidence="3 4">
    <name type="scientific">Geodermatophilus aquaeductus</name>
    <dbReference type="NCBI Taxonomy" id="1564161"/>
    <lineage>
        <taxon>Bacteria</taxon>
        <taxon>Bacillati</taxon>
        <taxon>Actinomycetota</taxon>
        <taxon>Actinomycetes</taxon>
        <taxon>Geodermatophilales</taxon>
        <taxon>Geodermatophilaceae</taxon>
        <taxon>Geodermatophilus</taxon>
    </lineage>
</organism>
<evidence type="ECO:0000256" key="1">
    <source>
        <dbReference type="ARBA" id="ARBA00023002"/>
    </source>
</evidence>